<feature type="disulfide bond" evidence="4">
    <location>
        <begin position="64"/>
        <end position="73"/>
    </location>
</feature>
<dbReference type="GO" id="GO:0031012">
    <property type="term" value="C:extracellular matrix"/>
    <property type="evidence" value="ECO:0007669"/>
    <property type="project" value="TreeGrafter"/>
</dbReference>
<evidence type="ECO:0000256" key="4">
    <source>
        <dbReference type="PIRSR" id="PIRSR613273-3"/>
    </source>
</evidence>
<dbReference type="PRINTS" id="PR01857">
    <property type="entry name" value="ADAMTSFAMILY"/>
</dbReference>
<name>A0AAV7DCW3_ENGPU</name>
<dbReference type="InterPro" id="IPR013273">
    <property type="entry name" value="ADAMTS/ADAMTS-like"/>
</dbReference>
<dbReference type="PANTHER" id="PTHR13723:SF173">
    <property type="entry name" value="ADAMTS-LIKE PROTEIN 5"/>
    <property type="match status" value="1"/>
</dbReference>
<dbReference type="InterPro" id="IPR000884">
    <property type="entry name" value="TSP1_rpt"/>
</dbReference>
<dbReference type="Pfam" id="PF19236">
    <property type="entry name" value="ADAMTS_CR_3"/>
    <property type="match status" value="1"/>
</dbReference>
<dbReference type="InterPro" id="IPR036383">
    <property type="entry name" value="TSP1_rpt_sf"/>
</dbReference>
<comment type="caution">
    <text evidence="8">The sequence shown here is derived from an EMBL/GenBank/DDBJ whole genome shotgun (WGS) entry which is preliminary data.</text>
</comment>
<feature type="compositionally biased region" description="Basic residues" evidence="5">
    <location>
        <begin position="350"/>
        <end position="359"/>
    </location>
</feature>
<dbReference type="PANTHER" id="PTHR13723">
    <property type="entry name" value="ADAMTS A DISINTEGRIN AND METALLOPROTEASE WITH THROMBOSPONDIN MOTIFS PROTEASE"/>
    <property type="match status" value="1"/>
</dbReference>
<evidence type="ECO:0000256" key="5">
    <source>
        <dbReference type="SAM" id="MobiDB-lite"/>
    </source>
</evidence>
<evidence type="ECO:0000259" key="7">
    <source>
        <dbReference type="PROSITE" id="PS50189"/>
    </source>
</evidence>
<accession>A0AAV7DCW3</accession>
<evidence type="ECO:0000256" key="2">
    <source>
        <dbReference type="ARBA" id="ARBA00022525"/>
    </source>
</evidence>
<feature type="disulfide bond" evidence="4">
    <location>
        <begin position="49"/>
        <end position="83"/>
    </location>
</feature>
<dbReference type="Pfam" id="PF05986">
    <property type="entry name" value="ADAMTS_spacer1"/>
    <property type="match status" value="1"/>
</dbReference>
<dbReference type="SMART" id="SM00209">
    <property type="entry name" value="TSP1"/>
    <property type="match status" value="1"/>
</dbReference>
<dbReference type="Pfam" id="PF00090">
    <property type="entry name" value="TSP_1"/>
    <property type="match status" value="1"/>
</dbReference>
<dbReference type="InterPro" id="IPR018933">
    <property type="entry name" value="Netrin_module_non-TIMP"/>
</dbReference>
<dbReference type="InterPro" id="IPR010294">
    <property type="entry name" value="ADAMTS_spacer1"/>
</dbReference>
<dbReference type="InterPro" id="IPR008993">
    <property type="entry name" value="TIMP-like_OB-fold"/>
</dbReference>
<dbReference type="GO" id="GO:0005576">
    <property type="term" value="C:extracellular region"/>
    <property type="evidence" value="ECO:0007669"/>
    <property type="project" value="UniProtKB-SubCell"/>
</dbReference>
<feature type="region of interest" description="Disordered" evidence="5">
    <location>
        <begin position="338"/>
        <end position="359"/>
    </location>
</feature>
<dbReference type="CDD" id="cd03523">
    <property type="entry name" value="NTR_like"/>
    <property type="match status" value="1"/>
</dbReference>
<keyword evidence="3 4" id="KW-1015">Disulfide bond</keyword>
<dbReference type="FunFam" id="2.20.100.10:FF:000001">
    <property type="entry name" value="semaphorin-5A isoform X1"/>
    <property type="match status" value="1"/>
</dbReference>
<dbReference type="AlphaFoldDB" id="A0AAV7DCW3"/>
<dbReference type="GO" id="GO:0004222">
    <property type="term" value="F:metalloendopeptidase activity"/>
    <property type="evidence" value="ECO:0007669"/>
    <property type="project" value="TreeGrafter"/>
</dbReference>
<keyword evidence="6" id="KW-0732">Signal</keyword>
<dbReference type="SUPFAM" id="SSF50242">
    <property type="entry name" value="TIMP-like"/>
    <property type="match status" value="1"/>
</dbReference>
<keyword evidence="9" id="KW-1185">Reference proteome</keyword>
<dbReference type="SUPFAM" id="SSF82895">
    <property type="entry name" value="TSP-1 type 1 repeat"/>
    <property type="match status" value="1"/>
</dbReference>
<dbReference type="GO" id="GO:0030198">
    <property type="term" value="P:extracellular matrix organization"/>
    <property type="evidence" value="ECO:0007669"/>
    <property type="project" value="InterPro"/>
</dbReference>
<gene>
    <name evidence="8" type="ORF">GDO81_001217</name>
</gene>
<dbReference type="Proteomes" id="UP000824782">
    <property type="component" value="Unassembled WGS sequence"/>
</dbReference>
<feature type="domain" description="NTR" evidence="7">
    <location>
        <begin position="361"/>
        <end position="480"/>
    </location>
</feature>
<dbReference type="Gene3D" id="2.60.120.830">
    <property type="match status" value="1"/>
</dbReference>
<reference evidence="8" key="1">
    <citation type="thesis" date="2020" institute="ProQuest LLC" country="789 East Eisenhower Parkway, Ann Arbor, MI, USA">
        <title>Comparative Genomics and Chromosome Evolution.</title>
        <authorList>
            <person name="Mudd A.B."/>
        </authorList>
    </citation>
    <scope>NUCLEOTIDE SEQUENCE</scope>
    <source>
        <strain evidence="8">237g6f4</strain>
        <tissue evidence="8">Blood</tissue>
    </source>
</reference>
<dbReference type="FunFam" id="2.60.120.830:FF:000001">
    <property type="entry name" value="A disintegrin and metalloproteinase with thrombospondin motifs 1"/>
    <property type="match status" value="1"/>
</dbReference>
<evidence type="ECO:0000256" key="6">
    <source>
        <dbReference type="SAM" id="SignalP"/>
    </source>
</evidence>
<feature type="chain" id="PRO_5043742451" description="NTR domain-containing protein" evidence="6">
    <location>
        <begin position="26"/>
        <end position="484"/>
    </location>
</feature>
<dbReference type="PROSITE" id="PS50092">
    <property type="entry name" value="TSP1"/>
    <property type="match status" value="1"/>
</dbReference>
<dbReference type="GO" id="GO:0006508">
    <property type="term" value="P:proteolysis"/>
    <property type="evidence" value="ECO:0007669"/>
    <property type="project" value="TreeGrafter"/>
</dbReference>
<feature type="disulfide bond" evidence="4">
    <location>
        <begin position="53"/>
        <end position="88"/>
    </location>
</feature>
<dbReference type="Gene3D" id="2.40.50.120">
    <property type="match status" value="1"/>
</dbReference>
<dbReference type="InterPro" id="IPR001134">
    <property type="entry name" value="Netrin_domain"/>
</dbReference>
<sequence>MWLQKWFRIMVLILIFGSFNMKTNGQVKENRIFHVTSVVWTTWGPWTGCSSSCGEGVKLRTRKCQRDDVELTCPGEQRQYKSCQPMLCPAHSVPFRNVQCSIYNNRPIPGSSQQRHHWVPFYGAPIPCDLNCLALGYNFYYSFGRVLDGTSCGTDSNGTCVNGQCLMTGCDGILGSEMTYDSCGRCGGHNDSCIYIQDVFRLPYPSSGIFDYKNVTRIPAGAMHVRVTDRSLNILALKSLSKGYVINGNWAMSRSGVYNVAGTEVRYTRATASHEFMEASGPTDEDLYVLVLFQEQNPGIDYEYWLPKDRYYTMQRDSQATQQVADWVLAATVSSPSSTRAGGMTEKNSNKNHHSNNKKVCQKCRQFKGRSQRKKHYCQSDFVIRGRILGQKTVGQEMRYDIQIKHVYKNKFPLGHREYIWVSNMCNCPNLQDLKEYIMMPSRHVNYESTLNRILLNSKSYVRPWSQHEDYQMERLNRLCIASS</sequence>
<dbReference type="Gene3D" id="2.20.100.10">
    <property type="entry name" value="Thrombospondin type-1 (TSP1) repeat"/>
    <property type="match status" value="1"/>
</dbReference>
<dbReference type="EMBL" id="WNYA01000001">
    <property type="protein sequence ID" value="KAG8594481.1"/>
    <property type="molecule type" value="Genomic_DNA"/>
</dbReference>
<proteinExistence type="predicted"/>
<comment type="subcellular location">
    <subcellularLocation>
        <location evidence="1">Secreted</location>
    </subcellularLocation>
</comment>
<feature type="signal peptide" evidence="6">
    <location>
        <begin position="1"/>
        <end position="25"/>
    </location>
</feature>
<keyword evidence="2" id="KW-0964">Secreted</keyword>
<evidence type="ECO:0000313" key="8">
    <source>
        <dbReference type="EMBL" id="KAG8594481.1"/>
    </source>
</evidence>
<organism evidence="8 9">
    <name type="scientific">Engystomops pustulosus</name>
    <name type="common">Tungara frog</name>
    <name type="synonym">Physalaemus pustulosus</name>
    <dbReference type="NCBI Taxonomy" id="76066"/>
    <lineage>
        <taxon>Eukaryota</taxon>
        <taxon>Metazoa</taxon>
        <taxon>Chordata</taxon>
        <taxon>Craniata</taxon>
        <taxon>Vertebrata</taxon>
        <taxon>Euteleostomi</taxon>
        <taxon>Amphibia</taxon>
        <taxon>Batrachia</taxon>
        <taxon>Anura</taxon>
        <taxon>Neobatrachia</taxon>
        <taxon>Hyloidea</taxon>
        <taxon>Leptodactylidae</taxon>
        <taxon>Leiuperinae</taxon>
        <taxon>Engystomops</taxon>
    </lineage>
</organism>
<evidence type="ECO:0000256" key="3">
    <source>
        <dbReference type="ARBA" id="ARBA00023157"/>
    </source>
</evidence>
<dbReference type="SMART" id="SM00643">
    <property type="entry name" value="C345C"/>
    <property type="match status" value="1"/>
</dbReference>
<evidence type="ECO:0000256" key="1">
    <source>
        <dbReference type="ARBA" id="ARBA00004613"/>
    </source>
</evidence>
<protein>
    <recommendedName>
        <fullName evidence="7">NTR domain-containing protein</fullName>
    </recommendedName>
</protein>
<dbReference type="Pfam" id="PF01759">
    <property type="entry name" value="NTR"/>
    <property type="match status" value="1"/>
</dbReference>
<evidence type="ECO:0000313" key="9">
    <source>
        <dbReference type="Proteomes" id="UP000824782"/>
    </source>
</evidence>
<dbReference type="PROSITE" id="PS50189">
    <property type="entry name" value="NTR"/>
    <property type="match status" value="1"/>
</dbReference>
<dbReference type="InterPro" id="IPR045371">
    <property type="entry name" value="ADAMTS_CR_3"/>
</dbReference>
<dbReference type="InterPro" id="IPR050439">
    <property type="entry name" value="ADAMTS_ADAMTS-like"/>
</dbReference>